<dbReference type="RefSeq" id="WP_162501813.1">
    <property type="nucleotide sequence ID" value="NZ_AP019697.1"/>
</dbReference>
<dbReference type="PANTHER" id="PTHR43738">
    <property type="entry name" value="ABC TRANSPORTER, MEMBRANE PROTEIN"/>
    <property type="match status" value="1"/>
</dbReference>
<evidence type="ECO:0000256" key="2">
    <source>
        <dbReference type="ARBA" id="ARBA00008697"/>
    </source>
</evidence>
<comment type="similarity">
    <text evidence="2">Belongs to the ABC-4 integral membrane protein family. HrtB subfamily.</text>
</comment>
<reference evidence="13" key="1">
    <citation type="submission" date="2019-05" db="EMBL/GenBank/DDBJ databases">
        <title>Complete genome sequencing of Dialister sp. strain 5BBH33.</title>
        <authorList>
            <person name="Sakamoto M."/>
            <person name="Murakami T."/>
            <person name="Mori H."/>
        </authorList>
    </citation>
    <scope>NUCLEOTIDE SEQUENCE [LARGE SCALE GENOMIC DNA]</scope>
    <source>
        <strain evidence="13">5BBH33</strain>
    </source>
</reference>
<feature type="transmembrane region" description="Helical" evidence="10">
    <location>
        <begin position="363"/>
        <end position="382"/>
    </location>
</feature>
<dbReference type="PANTHER" id="PTHR43738:SF2">
    <property type="entry name" value="ABC TRANSPORTER PERMEASE"/>
    <property type="match status" value="1"/>
</dbReference>
<gene>
    <name evidence="12" type="ORF">Dia5BBH33_21770</name>
</gene>
<evidence type="ECO:0000256" key="4">
    <source>
        <dbReference type="ARBA" id="ARBA00016962"/>
    </source>
</evidence>
<evidence type="ECO:0000256" key="1">
    <source>
        <dbReference type="ARBA" id="ARBA00004651"/>
    </source>
</evidence>
<dbReference type="KEGG" id="dho:Dia5BBH33_21770"/>
<feature type="transmembrane region" description="Helical" evidence="10">
    <location>
        <begin position="266"/>
        <end position="287"/>
    </location>
</feature>
<keyword evidence="5" id="KW-1003">Cell membrane</keyword>
<accession>A0A8D4UWC7</accession>
<comment type="subunit">
    <text evidence="3">The complex is composed of two ATP-binding proteins (HrtA), two transmembrane proteins (HrtB) and a solute-binding protein.</text>
</comment>
<sequence>MINLAFYSLFRRPLRQFLLFLLIALSAAVPVFLLQVTDGLYEGINHSVRPFPILVGAKGSSYQLVLNTVFLRDRPIGNIPYTEMDKLEDSGKVQAVYPLAFGDNYRGFRIVGTDEAIFSYKPDKTSAPWLSIAEGKGFGEEGAAVIGSETVRLAGLKIGDTFHSIHGLADKGKEHNHAFKVVGILAPCGGPYDTAIFVDIHEVWEEHGITTADKQEVTAILTVPKGYREAMQLLSAYQKNHDVQMVFPSQNVIQLYSMVGQTRHFWTVRVVSLIGISLMITLLVMYWSGLGRMPELALLQALGAGKQQIITMLLAEEGMLLLFGTVCGWLLAYGAFLLTASAIQGNAAIVLETAPDWRGLLTIPVMTILGTLAGLIPAGMIGRKDVSEYL</sequence>
<evidence type="ECO:0000256" key="6">
    <source>
        <dbReference type="ARBA" id="ARBA00022692"/>
    </source>
</evidence>
<evidence type="ECO:0000259" key="11">
    <source>
        <dbReference type="Pfam" id="PF02687"/>
    </source>
</evidence>
<evidence type="ECO:0000313" key="12">
    <source>
        <dbReference type="EMBL" id="BBK26242.1"/>
    </source>
</evidence>
<evidence type="ECO:0000256" key="7">
    <source>
        <dbReference type="ARBA" id="ARBA00022989"/>
    </source>
</evidence>
<keyword evidence="7 10" id="KW-1133">Transmembrane helix</keyword>
<evidence type="ECO:0000256" key="9">
    <source>
        <dbReference type="ARBA" id="ARBA00024973"/>
    </source>
</evidence>
<dbReference type="GeneID" id="92717363"/>
<evidence type="ECO:0000256" key="10">
    <source>
        <dbReference type="SAM" id="Phobius"/>
    </source>
</evidence>
<dbReference type="Pfam" id="PF02687">
    <property type="entry name" value="FtsX"/>
    <property type="match status" value="1"/>
</dbReference>
<dbReference type="InterPro" id="IPR051125">
    <property type="entry name" value="ABC-4/HrtB_transporter"/>
</dbReference>
<proteinExistence type="inferred from homology"/>
<feature type="domain" description="ABC3 transporter permease C-terminal" evidence="11">
    <location>
        <begin position="271"/>
        <end position="384"/>
    </location>
</feature>
<evidence type="ECO:0000313" key="13">
    <source>
        <dbReference type="Proteomes" id="UP000320585"/>
    </source>
</evidence>
<keyword evidence="13" id="KW-1185">Reference proteome</keyword>
<keyword evidence="8 10" id="KW-0472">Membrane</keyword>
<evidence type="ECO:0000256" key="3">
    <source>
        <dbReference type="ARBA" id="ARBA00011131"/>
    </source>
</evidence>
<protein>
    <recommendedName>
        <fullName evidence="4">Putative hemin transport system permease protein HrtB</fullName>
    </recommendedName>
</protein>
<comment type="function">
    <text evidence="9">Part of the ABC transporter complex hrt involved in hemin import. Responsible for the translocation of the substrate across the membrane.</text>
</comment>
<dbReference type="AlphaFoldDB" id="A0A8D4UWC7"/>
<evidence type="ECO:0000256" key="5">
    <source>
        <dbReference type="ARBA" id="ARBA00022475"/>
    </source>
</evidence>
<feature type="transmembrane region" description="Helical" evidence="10">
    <location>
        <begin position="320"/>
        <end position="343"/>
    </location>
</feature>
<keyword evidence="6 10" id="KW-0812">Transmembrane</keyword>
<dbReference type="EMBL" id="AP019697">
    <property type="protein sequence ID" value="BBK26242.1"/>
    <property type="molecule type" value="Genomic_DNA"/>
</dbReference>
<comment type="subcellular location">
    <subcellularLocation>
        <location evidence="1">Cell membrane</location>
        <topology evidence="1">Multi-pass membrane protein</topology>
    </subcellularLocation>
</comment>
<dbReference type="GO" id="GO:0005886">
    <property type="term" value="C:plasma membrane"/>
    <property type="evidence" value="ECO:0007669"/>
    <property type="project" value="UniProtKB-SubCell"/>
</dbReference>
<name>A0A8D4UWC7_9FIRM</name>
<evidence type="ECO:0000256" key="8">
    <source>
        <dbReference type="ARBA" id="ARBA00023136"/>
    </source>
</evidence>
<dbReference type="InterPro" id="IPR003838">
    <property type="entry name" value="ABC3_permease_C"/>
</dbReference>
<dbReference type="Proteomes" id="UP000320585">
    <property type="component" value="Chromosome"/>
</dbReference>
<organism evidence="12 13">
    <name type="scientific">Dialister hominis</name>
    <dbReference type="NCBI Taxonomy" id="2582419"/>
    <lineage>
        <taxon>Bacteria</taxon>
        <taxon>Bacillati</taxon>
        <taxon>Bacillota</taxon>
        <taxon>Negativicutes</taxon>
        <taxon>Veillonellales</taxon>
        <taxon>Veillonellaceae</taxon>
        <taxon>Dialister</taxon>
    </lineage>
</organism>